<proteinExistence type="predicted"/>
<keyword evidence="2" id="KW-1185">Reference proteome</keyword>
<gene>
    <name evidence="1" type="ORF">E1757_18775</name>
</gene>
<sequence length="81" mass="9475">MAQSKAKKQRVKLQKQGKLNPELNRLNWNGVVPVERRLPTLMERKQKLQHKHKNKWNRALQDSSDGSILFYTAPIHNIGFS</sequence>
<dbReference type="OrthoDB" id="2365803at2"/>
<comment type="caution">
    <text evidence="1">The sequence shown here is derived from an EMBL/GenBank/DDBJ whole genome shotgun (WGS) entry which is preliminary data.</text>
</comment>
<evidence type="ECO:0000313" key="2">
    <source>
        <dbReference type="Proteomes" id="UP000295636"/>
    </source>
</evidence>
<dbReference type="EMBL" id="SMRT01000009">
    <property type="protein sequence ID" value="TDF95784.1"/>
    <property type="molecule type" value="Genomic_DNA"/>
</dbReference>
<dbReference type="RefSeq" id="WP_133230900.1">
    <property type="nucleotide sequence ID" value="NZ_SMRT01000009.1"/>
</dbReference>
<reference evidence="1 2" key="1">
    <citation type="submission" date="2019-03" db="EMBL/GenBank/DDBJ databases">
        <title>This is whole genome sequence of Paenibacillus sp MS74 strain.</title>
        <authorList>
            <person name="Trinh H.N."/>
        </authorList>
    </citation>
    <scope>NUCLEOTIDE SEQUENCE [LARGE SCALE GENOMIC DNA]</scope>
    <source>
        <strain evidence="1 2">MS74</strain>
    </source>
</reference>
<name>A0A4V2ZT52_9BACL</name>
<organism evidence="1 2">
    <name type="scientific">Paenibacillus piri</name>
    <dbReference type="NCBI Taxonomy" id="2547395"/>
    <lineage>
        <taxon>Bacteria</taxon>
        <taxon>Bacillati</taxon>
        <taxon>Bacillota</taxon>
        <taxon>Bacilli</taxon>
        <taxon>Bacillales</taxon>
        <taxon>Paenibacillaceae</taxon>
        <taxon>Paenibacillus</taxon>
    </lineage>
</organism>
<accession>A0A4V2ZT52</accession>
<dbReference type="Proteomes" id="UP000295636">
    <property type="component" value="Unassembled WGS sequence"/>
</dbReference>
<protein>
    <submittedName>
        <fullName evidence="1">Uncharacterized protein</fullName>
    </submittedName>
</protein>
<dbReference type="AlphaFoldDB" id="A0A4V2ZT52"/>
<evidence type="ECO:0000313" key="1">
    <source>
        <dbReference type="EMBL" id="TDF95784.1"/>
    </source>
</evidence>